<evidence type="ECO:0000313" key="14">
    <source>
        <dbReference type="Proteomes" id="UP000650081"/>
    </source>
</evidence>
<dbReference type="FunFam" id="3.40.50.300:FF:000120">
    <property type="entry name" value="ATP-dependent chaperone ClpB"/>
    <property type="match status" value="1"/>
</dbReference>
<evidence type="ECO:0000256" key="9">
    <source>
        <dbReference type="RuleBase" id="RU004432"/>
    </source>
</evidence>
<dbReference type="EMBL" id="JACSIT010000141">
    <property type="protein sequence ID" value="MBC6995811.1"/>
    <property type="molecule type" value="Genomic_DNA"/>
</dbReference>
<keyword evidence="10" id="KW-0175">Coiled coil</keyword>
<dbReference type="GO" id="GO:0005524">
    <property type="term" value="F:ATP binding"/>
    <property type="evidence" value="ECO:0007669"/>
    <property type="project" value="UniProtKB-KW"/>
</dbReference>
<feature type="domain" description="Clp R" evidence="12">
    <location>
        <begin position="3"/>
        <end position="146"/>
    </location>
</feature>
<evidence type="ECO:0000256" key="1">
    <source>
        <dbReference type="ARBA" id="ARBA00008675"/>
    </source>
</evidence>
<evidence type="ECO:0000259" key="12">
    <source>
        <dbReference type="PROSITE" id="PS51903"/>
    </source>
</evidence>
<dbReference type="InterPro" id="IPR028299">
    <property type="entry name" value="ClpA/B_CS2"/>
</dbReference>
<sequence>MTYENFTTKAQEAIIQAQKIAQEMNQQQVDTPHLLAGIITVDESVADFIFNKVGVDSVAVRRELKETLKDYPRVQGATKQFLTNDANRALSRAKKMLVDFGDQYISIELMMLGIIQGASDKGARILKDLGATNDGIRGAIEELRKGKTVSDPGADNTYNLLEKFTINLNERAENGKLDPIVGRDEEIRRLLQILSRRKKNNPLLIGESGVGKTAIVEGIAWRIVKGDVPESLKEKKIFVLDIAGMLAGAKYKGDFEERLKGIITEVAGSNGRYVLFIDEIHTLIGAGGGNGAMDAANILKPALARGDLRTIGATTLDEYQKYFEKDKALVRRFQTVRVEEPSVEDTISILRGLQERYEVYHKIEIMDEALVAAAELSHRYISDRFLPDKAIDLMDEAASRLRLELDSVPEEIDEADRRVRQLEIEREAIKRENSAPKLKLIEEQVANAREKRDSLRARWRNEKDLVDKSQLLKKQMEELEMEAAKAERASDFETVAKIRYGQLADLQKQINAADKELENLPDEKRFTNEEVTANDIAEVVGRWTGIPVQRMLQSERDKLLRLEDELHKRLIGQHEAVQAVSDAVRRSRAGLQDENRPIGSFIFLGPTGVGKTELAKALAEVLFNDEKAITRIDMSEYQERHTVSRLVGAPPGYVGYDEGGQLTEAVRQRPYSIVLLDEIEKAHPDTFNILLQVLDDGRLTDNRGRVANFKNTLIIMTSNMGADKILENFEDLANVGEAHRADIIATTKEEVFETLKEELRPEFLNRIDERIMFLPLTLEETKQIARLLLRKTEKMLARQGMVLKISDRALNWLADRGYDPQFGARPMKRTLQADLADALSKDLIAGNFLAGDTIYTDVGPNDKLAFSKEPFPPQQAAAEVDEEAAAQAQAVLAEKAKAEAREQAEAKPGRKRSRRGGGNKAKTPEEEGSEEDDAEPADDDMAELKKATQELLDATEEVKE</sequence>
<dbReference type="InterPro" id="IPR027417">
    <property type="entry name" value="P-loop_NTPase"/>
</dbReference>
<dbReference type="CDD" id="cd00009">
    <property type="entry name" value="AAA"/>
    <property type="match status" value="1"/>
</dbReference>
<dbReference type="InterPro" id="IPR004176">
    <property type="entry name" value="Clp_R_N"/>
</dbReference>
<evidence type="ECO:0000256" key="6">
    <source>
        <dbReference type="ARBA" id="ARBA00023186"/>
    </source>
</evidence>
<dbReference type="PANTHER" id="PTHR11638">
    <property type="entry name" value="ATP-DEPENDENT CLP PROTEASE"/>
    <property type="match status" value="1"/>
</dbReference>
<dbReference type="SUPFAM" id="SSF81923">
    <property type="entry name" value="Double Clp-N motif"/>
    <property type="match status" value="1"/>
</dbReference>
<feature type="coiled-coil region" evidence="10">
    <location>
        <begin position="405"/>
        <end position="523"/>
    </location>
</feature>
<accession>A0A923PN75</accession>
<gene>
    <name evidence="13" type="ORF">H9S92_16715</name>
</gene>
<dbReference type="SUPFAM" id="SSF52540">
    <property type="entry name" value="P-loop containing nucleoside triphosphate hydrolases"/>
    <property type="match status" value="2"/>
</dbReference>
<evidence type="ECO:0000256" key="5">
    <source>
        <dbReference type="ARBA" id="ARBA00022840"/>
    </source>
</evidence>
<dbReference type="InterPro" id="IPR003593">
    <property type="entry name" value="AAA+_ATPase"/>
</dbReference>
<dbReference type="Pfam" id="PF07724">
    <property type="entry name" value="AAA_2"/>
    <property type="match status" value="1"/>
</dbReference>
<keyword evidence="3 8" id="KW-0677">Repeat</keyword>
<evidence type="ECO:0000256" key="3">
    <source>
        <dbReference type="ARBA" id="ARBA00022737"/>
    </source>
</evidence>
<dbReference type="InterPro" id="IPR001270">
    <property type="entry name" value="ClpA/B"/>
</dbReference>
<keyword evidence="5 9" id="KW-0067">ATP-binding</keyword>
<comment type="subunit">
    <text evidence="7">Homohexamer. The oligomerization is ATP-dependent.</text>
</comment>
<dbReference type="Gene3D" id="3.40.50.300">
    <property type="entry name" value="P-loop containing nucleotide triphosphate hydrolases"/>
    <property type="match status" value="3"/>
</dbReference>
<evidence type="ECO:0000256" key="11">
    <source>
        <dbReference type="SAM" id="MobiDB-lite"/>
    </source>
</evidence>
<evidence type="ECO:0000256" key="2">
    <source>
        <dbReference type="ARBA" id="ARBA00017574"/>
    </source>
</evidence>
<dbReference type="AlphaFoldDB" id="A0A923PN75"/>
<organism evidence="13 14">
    <name type="scientific">Neolewinella lacunae</name>
    <dbReference type="NCBI Taxonomy" id="1517758"/>
    <lineage>
        <taxon>Bacteria</taxon>
        <taxon>Pseudomonadati</taxon>
        <taxon>Bacteroidota</taxon>
        <taxon>Saprospiria</taxon>
        <taxon>Saprospirales</taxon>
        <taxon>Lewinellaceae</taxon>
        <taxon>Neolewinella</taxon>
    </lineage>
</organism>
<dbReference type="GO" id="GO:0005737">
    <property type="term" value="C:cytoplasm"/>
    <property type="evidence" value="ECO:0007669"/>
    <property type="project" value="TreeGrafter"/>
</dbReference>
<evidence type="ECO:0000256" key="10">
    <source>
        <dbReference type="SAM" id="Coils"/>
    </source>
</evidence>
<keyword evidence="4 9" id="KW-0547">Nucleotide-binding</keyword>
<comment type="caution">
    <text evidence="13">The sequence shown here is derived from an EMBL/GenBank/DDBJ whole genome shotgun (WGS) entry which is preliminary data.</text>
</comment>
<dbReference type="SMART" id="SM01086">
    <property type="entry name" value="ClpB_D2-small"/>
    <property type="match status" value="1"/>
</dbReference>
<dbReference type="Pfam" id="PF10431">
    <property type="entry name" value="ClpB_D2-small"/>
    <property type="match status" value="1"/>
</dbReference>
<proteinExistence type="inferred from homology"/>
<reference evidence="13" key="1">
    <citation type="submission" date="2020-08" db="EMBL/GenBank/DDBJ databases">
        <title>Lewinella bacteria from marine environments.</title>
        <authorList>
            <person name="Zhong Y."/>
        </authorList>
    </citation>
    <scope>NUCLEOTIDE SEQUENCE</scope>
    <source>
        <strain evidence="13">KCTC 42187</strain>
    </source>
</reference>
<dbReference type="InterPro" id="IPR003959">
    <property type="entry name" value="ATPase_AAA_core"/>
</dbReference>
<dbReference type="PROSITE" id="PS00871">
    <property type="entry name" value="CLPAB_2"/>
    <property type="match status" value="1"/>
</dbReference>
<name>A0A923PN75_9BACT</name>
<dbReference type="Pfam" id="PF00004">
    <property type="entry name" value="AAA"/>
    <property type="match status" value="1"/>
</dbReference>
<dbReference type="GO" id="GO:0016887">
    <property type="term" value="F:ATP hydrolysis activity"/>
    <property type="evidence" value="ECO:0007669"/>
    <property type="project" value="InterPro"/>
</dbReference>
<dbReference type="FunFam" id="3.40.50.300:FF:000025">
    <property type="entry name" value="ATP-dependent Clp protease subunit"/>
    <property type="match status" value="1"/>
</dbReference>
<dbReference type="InterPro" id="IPR036628">
    <property type="entry name" value="Clp_N_dom_sf"/>
</dbReference>
<dbReference type="InterPro" id="IPR050130">
    <property type="entry name" value="ClpA_ClpB"/>
</dbReference>
<dbReference type="Gene3D" id="1.10.8.60">
    <property type="match status" value="1"/>
</dbReference>
<dbReference type="RefSeq" id="WP_187467832.1">
    <property type="nucleotide sequence ID" value="NZ_JACSIT010000141.1"/>
</dbReference>
<keyword evidence="14" id="KW-1185">Reference proteome</keyword>
<comment type="similarity">
    <text evidence="1 9">Belongs to the ClpA/ClpB family.</text>
</comment>
<dbReference type="Pfam" id="PF17871">
    <property type="entry name" value="AAA_lid_9"/>
    <property type="match status" value="1"/>
</dbReference>
<dbReference type="InterPro" id="IPR019489">
    <property type="entry name" value="Clp_ATPase_C"/>
</dbReference>
<evidence type="ECO:0000313" key="13">
    <source>
        <dbReference type="EMBL" id="MBC6995811.1"/>
    </source>
</evidence>
<dbReference type="Proteomes" id="UP000650081">
    <property type="component" value="Unassembled WGS sequence"/>
</dbReference>
<protein>
    <recommendedName>
        <fullName evidence="2">Chaperone protein ClpB</fullName>
    </recommendedName>
</protein>
<evidence type="ECO:0000256" key="4">
    <source>
        <dbReference type="ARBA" id="ARBA00022741"/>
    </source>
</evidence>
<dbReference type="PANTHER" id="PTHR11638:SF18">
    <property type="entry name" value="HEAT SHOCK PROTEIN 104"/>
    <property type="match status" value="1"/>
</dbReference>
<dbReference type="SMART" id="SM00382">
    <property type="entry name" value="AAA"/>
    <property type="match status" value="2"/>
</dbReference>
<dbReference type="CDD" id="cd19499">
    <property type="entry name" value="RecA-like_ClpB_Hsp104-like"/>
    <property type="match status" value="1"/>
</dbReference>
<dbReference type="Pfam" id="PF02861">
    <property type="entry name" value="Clp_N"/>
    <property type="match status" value="1"/>
</dbReference>
<dbReference type="InterPro" id="IPR018368">
    <property type="entry name" value="ClpA/B_CS1"/>
</dbReference>
<keyword evidence="6 9" id="KW-0143">Chaperone</keyword>
<evidence type="ECO:0000256" key="7">
    <source>
        <dbReference type="ARBA" id="ARBA00026057"/>
    </source>
</evidence>
<dbReference type="FunFam" id="3.40.50.300:FF:000010">
    <property type="entry name" value="Chaperone clpB 1, putative"/>
    <property type="match status" value="1"/>
</dbReference>
<dbReference type="PROSITE" id="PS51903">
    <property type="entry name" value="CLP_R"/>
    <property type="match status" value="1"/>
</dbReference>
<dbReference type="InterPro" id="IPR041546">
    <property type="entry name" value="ClpA/ClpB_AAA_lid"/>
</dbReference>
<dbReference type="GO" id="GO:0034605">
    <property type="term" value="P:cellular response to heat"/>
    <property type="evidence" value="ECO:0007669"/>
    <property type="project" value="TreeGrafter"/>
</dbReference>
<dbReference type="PROSITE" id="PS00870">
    <property type="entry name" value="CLPAB_1"/>
    <property type="match status" value="1"/>
</dbReference>
<feature type="compositionally biased region" description="Acidic residues" evidence="11">
    <location>
        <begin position="926"/>
        <end position="941"/>
    </location>
</feature>
<feature type="compositionally biased region" description="Basic and acidic residues" evidence="11">
    <location>
        <begin position="894"/>
        <end position="908"/>
    </location>
</feature>
<feature type="region of interest" description="Disordered" evidence="11">
    <location>
        <begin position="887"/>
        <end position="960"/>
    </location>
</feature>
<dbReference type="PRINTS" id="PR00300">
    <property type="entry name" value="CLPPROTEASEA"/>
</dbReference>
<evidence type="ECO:0000256" key="8">
    <source>
        <dbReference type="PROSITE-ProRule" id="PRU01251"/>
    </source>
</evidence>
<dbReference type="Gene3D" id="1.10.1780.10">
    <property type="entry name" value="Clp, N-terminal domain"/>
    <property type="match status" value="1"/>
</dbReference>